<dbReference type="VEuPathDB" id="TriTrypDB:Tbg972.4.630"/>
<protein>
    <submittedName>
        <fullName evidence="2">Uncharacterized protein</fullName>
    </submittedName>
</protein>
<dbReference type="InterPro" id="IPR018793">
    <property type="entry name" value="Cyt_c_oxidase_assmbl_Pet191"/>
</dbReference>
<keyword evidence="1" id="KW-0812">Transmembrane</keyword>
<dbReference type="GeneID" id="23860027"/>
<dbReference type="RefSeq" id="XP_011772648.1">
    <property type="nucleotide sequence ID" value="XM_011774346.1"/>
</dbReference>
<organism evidence="2 3">
    <name type="scientific">Trypanosoma brucei gambiense (strain MHOM/CI/86/DAL972)</name>
    <dbReference type="NCBI Taxonomy" id="679716"/>
    <lineage>
        <taxon>Eukaryota</taxon>
        <taxon>Discoba</taxon>
        <taxon>Euglenozoa</taxon>
        <taxon>Kinetoplastea</taxon>
        <taxon>Metakinetoplastina</taxon>
        <taxon>Trypanosomatida</taxon>
        <taxon>Trypanosomatidae</taxon>
        <taxon>Trypanosoma</taxon>
    </lineage>
</organism>
<dbReference type="Pfam" id="PF10203">
    <property type="entry name" value="Pet191_N"/>
    <property type="match status" value="1"/>
</dbReference>
<sequence>MVCCHFFTRTSHLLLCFATGCLFSSIFDYFLLVHSLFFLLYLTALPFFLLHLVANYFVSQGDSFMEKENKSICWRPKNALIECIVSTKCFEEKQSVEDCVAASECFMERRNWTLCKVNAVNPRYRLRGNPYDVATEDQKKIEARNERIKRRELEEEGIVS</sequence>
<evidence type="ECO:0000256" key="1">
    <source>
        <dbReference type="SAM" id="Phobius"/>
    </source>
</evidence>
<evidence type="ECO:0000313" key="2">
    <source>
        <dbReference type="EMBL" id="CBH10358.1"/>
    </source>
</evidence>
<evidence type="ECO:0000313" key="3">
    <source>
        <dbReference type="Proteomes" id="UP000002316"/>
    </source>
</evidence>
<dbReference type="KEGG" id="tbg:TbgDal_IV630"/>
<dbReference type="Proteomes" id="UP000002316">
    <property type="component" value="Chromosome 4"/>
</dbReference>
<name>C9ZLT3_TRYB9</name>
<reference evidence="3" key="1">
    <citation type="journal article" date="2010" name="PLoS Negl. Trop. Dis.">
        <title>The genome sequence of Trypanosoma brucei gambiense, causative agent of chronic human african trypanosomiasis.</title>
        <authorList>
            <person name="Jackson A.P."/>
            <person name="Sanders M."/>
            <person name="Berry A."/>
            <person name="McQuillan J."/>
            <person name="Aslett M.A."/>
            <person name="Quail M.A."/>
            <person name="Chukualim B."/>
            <person name="Capewell P."/>
            <person name="MacLeod A."/>
            <person name="Melville S.E."/>
            <person name="Gibson W."/>
            <person name="Barry J.D."/>
            <person name="Berriman M."/>
            <person name="Hertz-Fowler C."/>
        </authorList>
    </citation>
    <scope>NUCLEOTIDE SEQUENCE [LARGE SCALE GENOMIC DNA]</scope>
    <source>
        <strain evidence="3">MHOM/CI/86/DAL972</strain>
    </source>
</reference>
<gene>
    <name evidence="2" type="ORF">TbgDal_IV630</name>
</gene>
<proteinExistence type="predicted"/>
<keyword evidence="1" id="KW-1133">Transmembrane helix</keyword>
<feature type="transmembrane region" description="Helical" evidence="1">
    <location>
        <begin position="12"/>
        <end position="32"/>
    </location>
</feature>
<keyword evidence="1" id="KW-0472">Membrane</keyword>
<feature type="transmembrane region" description="Helical" evidence="1">
    <location>
        <begin position="38"/>
        <end position="58"/>
    </location>
</feature>
<dbReference type="EMBL" id="FN554967">
    <property type="protein sequence ID" value="CBH10358.1"/>
    <property type="molecule type" value="Genomic_DNA"/>
</dbReference>
<accession>C9ZLT3</accession>
<dbReference type="OrthoDB" id="268590at2759"/>
<dbReference type="AlphaFoldDB" id="C9ZLT3"/>